<evidence type="ECO:0000313" key="8">
    <source>
        <dbReference type="Proteomes" id="UP001476282"/>
    </source>
</evidence>
<sequence>MQRIVNHFLKTVMAGCLLGSVVPARSAEDVLVAGFDDGGFGDWKVTGKAFGEAPVTGSLPNQMEVSGFEGAGYLSSYHGGDEATGKAVSPAFEITRPYLNFLIGGGGFEGETCVNLRSETGKLLFTAVGPNVHPGGSEKLEWHTWDVSKFDGDRVRIEVIDRRKEGWGHISVDQFGLSSDARVLEVEKKLMVNKRYLVWPIVMDQGKSRRFVFRSQDGWMSYATVALAERPDHWVFTDLANLQGETITVSGRISSDLKAAWDKVVLSDTFPGEEEVYHESRRPRYHFTSRRGWLNDPNGLVYSEGKWHLCYQHNPYNVFWDNMTWGHAVSDDLFHWVERPPALWPGELGVMFSGSGFIVPPKHSGLPITSNPGIGLAFTAWGEGSIVPGKKATQGVAYSNDGGRTFSKFAGNPVIDHIIGGNRDPKVFWHDPSRRWVMALYHDGSEYGIHVSKDLVSWEQTSTYQIPGDSECPDLFPLPLEGDPDQVRWIVWGANGVYMIGDFDGRKFEPSSAPQRNYWGNVYAGQSYDHAPDGRRVHIGWMRGDIASFHGAPFSLQMSLPMDFRLRSFDGKPRLWIEPSKEVESLRKAIAENTDITTDGTDLGSLASIEGKSFEIDATIDLEATDAQRFGFRIFGEPFAWDSATKTFSGAGGTQVEDEGKVHLRVFSDVGTCEVFVNGTYVARYLEQQAPPVELIAEGGKVHFDRLSLFALDSVWK</sequence>
<comment type="caution">
    <text evidence="7">The sequence shown here is derived from an EMBL/GenBank/DDBJ whole genome shotgun (WGS) entry which is preliminary data.</text>
</comment>
<dbReference type="Gene3D" id="2.115.10.20">
    <property type="entry name" value="Glycosyl hydrolase domain, family 43"/>
    <property type="match status" value="1"/>
</dbReference>
<keyword evidence="8" id="KW-1185">Reference proteome</keyword>
<dbReference type="InterPro" id="IPR013148">
    <property type="entry name" value="Glyco_hydro_32_N"/>
</dbReference>
<gene>
    <name evidence="7" type="ORF">Hsar01_01705</name>
</gene>
<dbReference type="SUPFAM" id="SSF75005">
    <property type="entry name" value="Arabinanase/levansucrase/invertase"/>
    <property type="match status" value="1"/>
</dbReference>
<accession>A0ABP9ULL0</accession>
<keyword evidence="2 4" id="KW-0378">Hydrolase</keyword>
<dbReference type="SUPFAM" id="SSF49899">
    <property type="entry name" value="Concanavalin A-like lectins/glucanases"/>
    <property type="match status" value="1"/>
</dbReference>
<comment type="similarity">
    <text evidence="1 4">Belongs to the glycosyl hydrolase 32 family.</text>
</comment>
<dbReference type="InterPro" id="IPR001362">
    <property type="entry name" value="Glyco_hydro_32"/>
</dbReference>
<feature type="domain" description="Glycosyl hydrolase family 32 N-terminal" evidence="5">
    <location>
        <begin position="286"/>
        <end position="568"/>
    </location>
</feature>
<name>A0ABP9ULL0_9BACT</name>
<evidence type="ECO:0000259" key="6">
    <source>
        <dbReference type="Pfam" id="PF08244"/>
    </source>
</evidence>
<protein>
    <recommendedName>
        <fullName evidence="9">Fructan beta-fructosidase</fullName>
    </recommendedName>
</protein>
<dbReference type="InterPro" id="IPR013189">
    <property type="entry name" value="Glyco_hydro_32_C"/>
</dbReference>
<evidence type="ECO:0000256" key="1">
    <source>
        <dbReference type="ARBA" id="ARBA00009902"/>
    </source>
</evidence>
<dbReference type="Gene3D" id="2.60.120.560">
    <property type="entry name" value="Exo-inulinase, domain 1"/>
    <property type="match status" value="1"/>
</dbReference>
<dbReference type="CDD" id="cd18622">
    <property type="entry name" value="GH32_Inu-like"/>
    <property type="match status" value="1"/>
</dbReference>
<organism evidence="7 8">
    <name type="scientific">Haloferula sargassicola</name>
    <dbReference type="NCBI Taxonomy" id="490096"/>
    <lineage>
        <taxon>Bacteria</taxon>
        <taxon>Pseudomonadati</taxon>
        <taxon>Verrucomicrobiota</taxon>
        <taxon>Verrucomicrobiia</taxon>
        <taxon>Verrucomicrobiales</taxon>
        <taxon>Verrucomicrobiaceae</taxon>
        <taxon>Haloferula</taxon>
    </lineage>
</organism>
<dbReference type="SMART" id="SM00640">
    <property type="entry name" value="Glyco_32"/>
    <property type="match status" value="1"/>
</dbReference>
<dbReference type="PANTHER" id="PTHR42800:SF1">
    <property type="entry name" value="EXOINULINASE INUD (AFU_ORTHOLOGUE AFUA_5G00480)"/>
    <property type="match status" value="1"/>
</dbReference>
<evidence type="ECO:0000313" key="7">
    <source>
        <dbReference type="EMBL" id="GAA5482483.1"/>
    </source>
</evidence>
<reference evidence="7 8" key="1">
    <citation type="submission" date="2024-02" db="EMBL/GenBank/DDBJ databases">
        <title>Haloferula sargassicola NBRC 104335.</title>
        <authorList>
            <person name="Ichikawa N."/>
            <person name="Katano-Makiyama Y."/>
            <person name="Hidaka K."/>
        </authorList>
    </citation>
    <scope>NUCLEOTIDE SEQUENCE [LARGE SCALE GENOMIC DNA]</scope>
    <source>
        <strain evidence="7 8">NBRC 104335</strain>
    </source>
</reference>
<proteinExistence type="inferred from homology"/>
<dbReference type="Proteomes" id="UP001476282">
    <property type="component" value="Unassembled WGS sequence"/>
</dbReference>
<evidence type="ECO:0000256" key="2">
    <source>
        <dbReference type="ARBA" id="ARBA00022801"/>
    </source>
</evidence>
<dbReference type="InterPro" id="IPR013320">
    <property type="entry name" value="ConA-like_dom_sf"/>
</dbReference>
<dbReference type="Pfam" id="PF08244">
    <property type="entry name" value="Glyco_hydro_32C"/>
    <property type="match status" value="1"/>
</dbReference>
<evidence type="ECO:0000259" key="5">
    <source>
        <dbReference type="Pfam" id="PF00251"/>
    </source>
</evidence>
<keyword evidence="3 4" id="KW-0326">Glycosidase</keyword>
<evidence type="ECO:0008006" key="9">
    <source>
        <dbReference type="Google" id="ProtNLM"/>
    </source>
</evidence>
<evidence type="ECO:0000256" key="4">
    <source>
        <dbReference type="RuleBase" id="RU362110"/>
    </source>
</evidence>
<dbReference type="Pfam" id="PF00251">
    <property type="entry name" value="Glyco_hydro_32N"/>
    <property type="match status" value="1"/>
</dbReference>
<dbReference type="PANTHER" id="PTHR42800">
    <property type="entry name" value="EXOINULINASE INUD (AFU_ORTHOLOGUE AFUA_5G00480)"/>
    <property type="match status" value="1"/>
</dbReference>
<evidence type="ECO:0000256" key="3">
    <source>
        <dbReference type="ARBA" id="ARBA00023295"/>
    </source>
</evidence>
<feature type="domain" description="Glycosyl hydrolase family 32 C-terminal" evidence="6">
    <location>
        <begin position="582"/>
        <end position="682"/>
    </location>
</feature>
<dbReference type="EMBL" id="BAABRI010000008">
    <property type="protein sequence ID" value="GAA5482483.1"/>
    <property type="molecule type" value="Genomic_DNA"/>
</dbReference>
<dbReference type="InterPro" id="IPR023296">
    <property type="entry name" value="Glyco_hydro_beta-prop_sf"/>
</dbReference>